<dbReference type="InterPro" id="IPR029055">
    <property type="entry name" value="Ntn_hydrolases_N"/>
</dbReference>
<keyword evidence="7" id="KW-1185">Reference proteome</keyword>
<dbReference type="PANTHER" id="PTHR43199:SF1">
    <property type="entry name" value="GLUTATHIONE HYDROLASE PROENZYME"/>
    <property type="match status" value="1"/>
</dbReference>
<dbReference type="InterPro" id="IPR043137">
    <property type="entry name" value="GGT_ssub_C"/>
</dbReference>
<dbReference type="Gene3D" id="3.60.20.40">
    <property type="match status" value="1"/>
</dbReference>
<evidence type="ECO:0000313" key="6">
    <source>
        <dbReference type="EMBL" id="NHN85731.1"/>
    </source>
</evidence>
<dbReference type="SUPFAM" id="SSF56235">
    <property type="entry name" value="N-terminal nucleophile aminohydrolases (Ntn hydrolases)"/>
    <property type="match status" value="1"/>
</dbReference>
<dbReference type="Proteomes" id="UP000635278">
    <property type="component" value="Unassembled WGS sequence"/>
</dbReference>
<sequence>MSRPNEKWSASRVRERPVRPDSASRASAPETSAPEIHRSCRTGSVVRRVGAGLAMASMLSGCSFLGFGSWGGSGNGSSEHAVLSLFGSGSHMISGYVGNIVADEPQAALAAQTVLERGGNAADAAAALGLALSATLPSRASLGAGGACLAWRPGDRHGGEAFVFLPTGDSPPDAVQGPTGRADRPASAPMLARGLFVMQLRYGSVDFAELTQPALQLARGGFEVGTQLAADLEAVQAPLLADDAARGIFGRSDGTVMKAGDILLQPRLAGSLERIRSAGPGDLYMGSLARTFVSASDAAGGGLTMAGLRTALPQAVLPLTVTVQGTQVSFLPPPADGGYGMAVAWRDIENGRSVSGAGARAVAGWRASEGGGSASVLTARAQELLDSGHTPSGGALPNLPASTSFAVVDRQGEAVSCALTMNNLFGTGRVAGSTGIVLAASSAHVPRPLLPAAIASRDGAFVAAATASGQADAADAAAAALSGAIQGNADAMKPATSAGRANAISCRAGLPGNSARCFGAVDPRGGGYASGGARN</sequence>
<gene>
    <name evidence="6" type="ORF">GOB93_13915</name>
</gene>
<comment type="caution">
    <text evidence="6">The sequence shown here is derived from an EMBL/GenBank/DDBJ whole genome shotgun (WGS) entry which is preliminary data.</text>
</comment>
<keyword evidence="4" id="KW-0865">Zymogen</keyword>
<name>A0ABX0JT93_9PROT</name>
<accession>A0ABX0JT93</accession>
<reference evidence="6 7" key="1">
    <citation type="journal article" date="2020" name="Int. J. Syst. Evol. Microbiol.">
        <title>Novel acetic acid bacteria from cider fermentations: Acetobacter conturbans sp. nov. and Acetobacter fallax sp. nov.</title>
        <authorList>
            <person name="Sombolestani A.S."/>
            <person name="Cleenwerck I."/>
            <person name="Cnockaert M."/>
            <person name="Borremans W."/>
            <person name="Wieme A.D."/>
            <person name="De Vuyst L."/>
            <person name="Vandamme P."/>
        </authorList>
    </citation>
    <scope>NUCLEOTIDE SEQUENCE [LARGE SCALE GENOMIC DNA]</scope>
    <source>
        <strain evidence="6 7">LMG 30640</strain>
    </source>
</reference>
<evidence type="ECO:0000313" key="7">
    <source>
        <dbReference type="Proteomes" id="UP000635278"/>
    </source>
</evidence>
<evidence type="ECO:0000256" key="5">
    <source>
        <dbReference type="SAM" id="MobiDB-lite"/>
    </source>
</evidence>
<keyword evidence="2" id="KW-0808">Transferase</keyword>
<organism evidence="6 7">
    <name type="scientific">Acetobacter musti</name>
    <dbReference type="NCBI Taxonomy" id="864732"/>
    <lineage>
        <taxon>Bacteria</taxon>
        <taxon>Pseudomonadati</taxon>
        <taxon>Pseudomonadota</taxon>
        <taxon>Alphaproteobacteria</taxon>
        <taxon>Acetobacterales</taxon>
        <taxon>Acetobacteraceae</taxon>
        <taxon>Acetobacter</taxon>
    </lineage>
</organism>
<dbReference type="InterPro" id="IPR051792">
    <property type="entry name" value="GGT_bact"/>
</dbReference>
<dbReference type="Pfam" id="PF01019">
    <property type="entry name" value="G_glu_transpept"/>
    <property type="match status" value="2"/>
</dbReference>
<comment type="similarity">
    <text evidence="1">Belongs to the gamma-glutamyltransferase family.</text>
</comment>
<protein>
    <submittedName>
        <fullName evidence="6">Gamma-glutamyltranspeptidase</fullName>
    </submittedName>
</protein>
<evidence type="ECO:0000256" key="3">
    <source>
        <dbReference type="ARBA" id="ARBA00022801"/>
    </source>
</evidence>
<dbReference type="EMBL" id="WOTB01000019">
    <property type="protein sequence ID" value="NHN85731.1"/>
    <property type="molecule type" value="Genomic_DNA"/>
</dbReference>
<evidence type="ECO:0000256" key="4">
    <source>
        <dbReference type="ARBA" id="ARBA00023145"/>
    </source>
</evidence>
<keyword evidence="3" id="KW-0378">Hydrolase</keyword>
<evidence type="ECO:0000256" key="1">
    <source>
        <dbReference type="ARBA" id="ARBA00009381"/>
    </source>
</evidence>
<evidence type="ECO:0000256" key="2">
    <source>
        <dbReference type="ARBA" id="ARBA00022679"/>
    </source>
</evidence>
<feature type="region of interest" description="Disordered" evidence="5">
    <location>
        <begin position="1"/>
        <end position="39"/>
    </location>
</feature>
<dbReference type="PANTHER" id="PTHR43199">
    <property type="entry name" value="GLUTATHIONE HYDROLASE"/>
    <property type="match status" value="1"/>
</dbReference>
<proteinExistence type="inferred from homology"/>
<dbReference type="PRINTS" id="PR01210">
    <property type="entry name" value="GGTRANSPTASE"/>
</dbReference>